<evidence type="ECO:0000256" key="1">
    <source>
        <dbReference type="SAM" id="SignalP"/>
    </source>
</evidence>
<feature type="chain" id="PRO_5045778657" evidence="1">
    <location>
        <begin position="21"/>
        <end position="344"/>
    </location>
</feature>
<feature type="signal peptide" evidence="1">
    <location>
        <begin position="1"/>
        <end position="20"/>
    </location>
</feature>
<evidence type="ECO:0000313" key="3">
    <source>
        <dbReference type="Proteomes" id="UP000831113"/>
    </source>
</evidence>
<evidence type="ECO:0000313" key="2">
    <source>
        <dbReference type="EMBL" id="UOG72890.1"/>
    </source>
</evidence>
<sequence>MLFRLRCLLFLILISIATQAQQKPAGKLAPKPLFRDPIFDGAADPVLIWNKKEKKWFMFYTNRRATDTTATGVTWVHGTRIGIAESADGGATWRYRDTANINYRPTSQYTHWAPDVVEANGTYHMFLTYVPGIFTDWNHPRSILHLTSPDLLNWKYESSLALTTDKVIDASVYRLPDGTWRMWYNNERDGKSIYYADSPDLYNWQDKGKALTERGEGPKVFQWQGRYWMIIDKWKGLGVYSSTDLKQWQPQPGRLLELPGQGPFDQAIGGHPDVVVQGDRAYLFYFTHPGRTQTAAAATGGLDAKRSLIQVVELHYQGGKLTADRDQPTYLKLAPTASNKRIQH</sequence>
<dbReference type="Proteomes" id="UP000831113">
    <property type="component" value="Chromosome"/>
</dbReference>
<keyword evidence="2" id="KW-0378">Hydrolase</keyword>
<dbReference type="RefSeq" id="WP_243794291.1">
    <property type="nucleotide sequence ID" value="NZ_CP094669.1"/>
</dbReference>
<accession>A0ABY4CRK1</accession>
<proteinExistence type="predicted"/>
<reference evidence="2 3" key="1">
    <citation type="submission" date="2022-03" db="EMBL/GenBank/DDBJ databases">
        <title>Hymenobactersp. isolated from the air.</title>
        <authorList>
            <person name="Won M."/>
            <person name="Kwon S.-W."/>
        </authorList>
    </citation>
    <scope>NUCLEOTIDE SEQUENCE [LARGE SCALE GENOMIC DNA]</scope>
    <source>
        <strain evidence="2 3">KACC 21982</strain>
    </source>
</reference>
<dbReference type="SUPFAM" id="SSF75005">
    <property type="entry name" value="Arabinanase/levansucrase/invertase"/>
    <property type="match status" value="1"/>
</dbReference>
<dbReference type="GO" id="GO:0016787">
    <property type="term" value="F:hydrolase activity"/>
    <property type="evidence" value="ECO:0007669"/>
    <property type="project" value="UniProtKB-KW"/>
</dbReference>
<dbReference type="InterPro" id="IPR023296">
    <property type="entry name" value="Glyco_hydro_beta-prop_sf"/>
</dbReference>
<name>A0ABY4CRK1_9BACT</name>
<gene>
    <name evidence="2" type="ORF">MTX78_12200</name>
</gene>
<dbReference type="EMBL" id="CP094669">
    <property type="protein sequence ID" value="UOG72890.1"/>
    <property type="molecule type" value="Genomic_DNA"/>
</dbReference>
<dbReference type="Gene3D" id="2.115.10.20">
    <property type="entry name" value="Glycosyl hydrolase domain, family 43"/>
    <property type="match status" value="2"/>
</dbReference>
<organism evidence="2 3">
    <name type="scientific">Hymenobacter tibetensis</name>
    <dbReference type="NCBI Taxonomy" id="497967"/>
    <lineage>
        <taxon>Bacteria</taxon>
        <taxon>Pseudomonadati</taxon>
        <taxon>Bacteroidota</taxon>
        <taxon>Cytophagia</taxon>
        <taxon>Cytophagales</taxon>
        <taxon>Hymenobacteraceae</taxon>
        <taxon>Hymenobacter</taxon>
    </lineage>
</organism>
<protein>
    <submittedName>
        <fullName evidence="2">Glycosyl hydrolase</fullName>
    </submittedName>
</protein>
<keyword evidence="3" id="KW-1185">Reference proteome</keyword>
<dbReference type="CDD" id="cd08984">
    <property type="entry name" value="GH43-like"/>
    <property type="match status" value="1"/>
</dbReference>
<keyword evidence="1" id="KW-0732">Signal</keyword>